<evidence type="ECO:0000313" key="3">
    <source>
        <dbReference type="Proteomes" id="UP001369815"/>
    </source>
</evidence>
<dbReference type="EMBL" id="JBANMG010000006">
    <property type="protein sequence ID" value="KAK6952388.1"/>
    <property type="molecule type" value="Genomic_DNA"/>
</dbReference>
<dbReference type="Proteomes" id="UP001369815">
    <property type="component" value="Unassembled WGS sequence"/>
</dbReference>
<name>A0AAX6MI54_9PEZI</name>
<evidence type="ECO:0008006" key="4">
    <source>
        <dbReference type="Google" id="ProtNLM"/>
    </source>
</evidence>
<reference evidence="2 3" key="1">
    <citation type="journal article" date="2024" name="Front Chem Biol">
        <title>Unveiling the potential of Daldinia eschscholtzii MFLUCC 19-0629 through bioactivity and bioinformatics studies for enhanced sustainable agriculture production.</title>
        <authorList>
            <person name="Brooks S."/>
            <person name="Weaver J.A."/>
            <person name="Klomchit A."/>
            <person name="Alharthi S.A."/>
            <person name="Onlamun T."/>
            <person name="Nurani R."/>
            <person name="Vong T.K."/>
            <person name="Alberti F."/>
            <person name="Greco C."/>
        </authorList>
    </citation>
    <scope>NUCLEOTIDE SEQUENCE [LARGE SCALE GENOMIC DNA]</scope>
    <source>
        <strain evidence="2">MFLUCC 19-0629</strain>
    </source>
</reference>
<proteinExistence type="predicted"/>
<comment type="caution">
    <text evidence="2">The sequence shown here is derived from an EMBL/GenBank/DDBJ whole genome shotgun (WGS) entry which is preliminary data.</text>
</comment>
<accession>A0AAX6MI54</accession>
<gene>
    <name evidence="2" type="ORF">Daesc_006924</name>
</gene>
<protein>
    <recommendedName>
        <fullName evidence="4">F-box domain-containing protein</fullName>
    </recommendedName>
</protein>
<feature type="region of interest" description="Disordered" evidence="1">
    <location>
        <begin position="1"/>
        <end position="46"/>
    </location>
</feature>
<dbReference type="AlphaFoldDB" id="A0AAX6MI54"/>
<organism evidence="2 3">
    <name type="scientific">Daldinia eschscholtzii</name>
    <dbReference type="NCBI Taxonomy" id="292717"/>
    <lineage>
        <taxon>Eukaryota</taxon>
        <taxon>Fungi</taxon>
        <taxon>Dikarya</taxon>
        <taxon>Ascomycota</taxon>
        <taxon>Pezizomycotina</taxon>
        <taxon>Sordariomycetes</taxon>
        <taxon>Xylariomycetidae</taxon>
        <taxon>Xylariales</taxon>
        <taxon>Hypoxylaceae</taxon>
        <taxon>Daldinia</taxon>
    </lineage>
</organism>
<evidence type="ECO:0000256" key="1">
    <source>
        <dbReference type="SAM" id="MobiDB-lite"/>
    </source>
</evidence>
<feature type="compositionally biased region" description="Basic residues" evidence="1">
    <location>
        <begin position="26"/>
        <end position="43"/>
    </location>
</feature>
<keyword evidence="3" id="KW-1185">Reference proteome</keyword>
<evidence type="ECO:0000313" key="2">
    <source>
        <dbReference type="EMBL" id="KAK6952388.1"/>
    </source>
</evidence>
<sequence>MELTPIKVRGKRQRGGNEVAVVVPEKRRKASVKSKLQRSQRSQRSRESKASYLEKIPLEILERILWYSENVNLPRSSPLVGRLLSGHSTLRETFIVAFQPTWDAWFGSVGHRDDPTRPTEGNPEFQSGLLEYSWTNISFILECWDFYVRRLAKAQPSGTDQPFHLQHLRIWGDADNPTNVILEDDSYLVDPQEASRCFFHDYAAFKAIREHIGYHLRTFTQPNPSTFLQVHKDTQIPDSLFTSPYSDESLQKLFWLVRGGARLSPDQTWELTLQAFHDAVPETLPHAGEVNIVMVKLLFTLRAYYAWPQYVIDEEEDRIYSILSKFVPGPTAEIVDEYKYIALMVSGS</sequence>